<dbReference type="OrthoDB" id="9813368at2"/>
<dbReference type="Gene3D" id="2.30.30.40">
    <property type="entry name" value="SH3 Domains"/>
    <property type="match status" value="1"/>
</dbReference>
<dbReference type="PANTHER" id="PTHR47053:SF1">
    <property type="entry name" value="MUREIN DD-ENDOPEPTIDASE MEPH-RELATED"/>
    <property type="match status" value="1"/>
</dbReference>
<dbReference type="SUPFAM" id="SSF54001">
    <property type="entry name" value="Cysteine proteinases"/>
    <property type="match status" value="1"/>
</dbReference>
<dbReference type="Gene3D" id="3.90.1720.10">
    <property type="entry name" value="endopeptidase domain like (from Nostoc punctiforme)"/>
    <property type="match status" value="1"/>
</dbReference>
<keyword evidence="7" id="KW-1185">Reference proteome</keyword>
<dbReference type="PROSITE" id="PS51935">
    <property type="entry name" value="NLPC_P60"/>
    <property type="match status" value="1"/>
</dbReference>
<evidence type="ECO:0000313" key="6">
    <source>
        <dbReference type="EMBL" id="TXB66556.1"/>
    </source>
</evidence>
<dbReference type="InterPro" id="IPR000064">
    <property type="entry name" value="NLP_P60_dom"/>
</dbReference>
<evidence type="ECO:0000256" key="1">
    <source>
        <dbReference type="ARBA" id="ARBA00007074"/>
    </source>
</evidence>
<dbReference type="InterPro" id="IPR038765">
    <property type="entry name" value="Papain-like_cys_pep_sf"/>
</dbReference>
<dbReference type="GO" id="GO:0006508">
    <property type="term" value="P:proteolysis"/>
    <property type="evidence" value="ECO:0007669"/>
    <property type="project" value="UniProtKB-KW"/>
</dbReference>
<accession>A0A5C6RVI9</accession>
<dbReference type="Pfam" id="PF18348">
    <property type="entry name" value="SH3_16"/>
    <property type="match status" value="1"/>
</dbReference>
<evidence type="ECO:0000256" key="2">
    <source>
        <dbReference type="ARBA" id="ARBA00022670"/>
    </source>
</evidence>
<dbReference type="Proteomes" id="UP000321580">
    <property type="component" value="Unassembled WGS sequence"/>
</dbReference>
<evidence type="ECO:0000313" key="7">
    <source>
        <dbReference type="Proteomes" id="UP000321580"/>
    </source>
</evidence>
<proteinExistence type="inferred from homology"/>
<dbReference type="InterPro" id="IPR041382">
    <property type="entry name" value="SH3_16"/>
</dbReference>
<reference evidence="6 7" key="1">
    <citation type="submission" date="2019-08" db="EMBL/GenBank/DDBJ databases">
        <title>Genome of Phaeodactylibacter luteus.</title>
        <authorList>
            <person name="Bowman J.P."/>
        </authorList>
    </citation>
    <scope>NUCLEOTIDE SEQUENCE [LARGE SCALE GENOMIC DNA]</scope>
    <source>
        <strain evidence="6 7">KCTC 42180</strain>
    </source>
</reference>
<evidence type="ECO:0000256" key="3">
    <source>
        <dbReference type="ARBA" id="ARBA00022801"/>
    </source>
</evidence>
<comment type="similarity">
    <text evidence="1">Belongs to the peptidase C40 family.</text>
</comment>
<sequence length="282" mass="31695">MSFVICPLSIVPIRSSATDTSEIVSQMLFGELAEVLEAKGRQWIKVRCTWDNYVGWVAANQLKAITPAEHKAFSAHFAYSLELFQPIMADNQVVPIVLGSCLPNFDGMRFRLDGVSYTFSGQAVFPEHIKPSAEFIIKMARRYLHAPFLHGGRSPMGIDAAGLVQMVFKMVDITLPREAGQQVYTGNVVDFVQQALPGDVAFFENRAGRISHCGIILPDEEIIHAYGSVRIDKLDHYGIYDRGQGRYTHRLRVARRMLKGRALTQTEPRRISARIPNQVQLF</sequence>
<dbReference type="InterPro" id="IPR051202">
    <property type="entry name" value="Peptidase_C40"/>
</dbReference>
<keyword evidence="4" id="KW-0788">Thiol protease</keyword>
<dbReference type="RefSeq" id="WP_147166345.1">
    <property type="nucleotide sequence ID" value="NZ_VOOR01000007.1"/>
</dbReference>
<gene>
    <name evidence="6" type="ORF">FRY97_05040</name>
</gene>
<feature type="domain" description="NlpC/P60" evidence="5">
    <location>
        <begin position="130"/>
        <end position="258"/>
    </location>
</feature>
<organism evidence="6 7">
    <name type="scientific">Phaeodactylibacter luteus</name>
    <dbReference type="NCBI Taxonomy" id="1564516"/>
    <lineage>
        <taxon>Bacteria</taxon>
        <taxon>Pseudomonadati</taxon>
        <taxon>Bacteroidota</taxon>
        <taxon>Saprospiria</taxon>
        <taxon>Saprospirales</taxon>
        <taxon>Haliscomenobacteraceae</taxon>
        <taxon>Phaeodactylibacter</taxon>
    </lineage>
</organism>
<dbReference type="EMBL" id="VOOR01000007">
    <property type="protein sequence ID" value="TXB66556.1"/>
    <property type="molecule type" value="Genomic_DNA"/>
</dbReference>
<dbReference type="PANTHER" id="PTHR47053">
    <property type="entry name" value="MUREIN DD-ENDOPEPTIDASE MEPH-RELATED"/>
    <property type="match status" value="1"/>
</dbReference>
<dbReference type="AlphaFoldDB" id="A0A5C6RVI9"/>
<protein>
    <submittedName>
        <fullName evidence="6">NlpC/P60 family protein</fullName>
    </submittedName>
</protein>
<evidence type="ECO:0000256" key="4">
    <source>
        <dbReference type="ARBA" id="ARBA00022807"/>
    </source>
</evidence>
<evidence type="ECO:0000259" key="5">
    <source>
        <dbReference type="PROSITE" id="PS51935"/>
    </source>
</evidence>
<comment type="caution">
    <text evidence="6">The sequence shown here is derived from an EMBL/GenBank/DDBJ whole genome shotgun (WGS) entry which is preliminary data.</text>
</comment>
<keyword evidence="3" id="KW-0378">Hydrolase</keyword>
<name>A0A5C6RVI9_9BACT</name>
<dbReference type="Pfam" id="PF00877">
    <property type="entry name" value="NLPC_P60"/>
    <property type="match status" value="1"/>
</dbReference>
<dbReference type="GO" id="GO:0008234">
    <property type="term" value="F:cysteine-type peptidase activity"/>
    <property type="evidence" value="ECO:0007669"/>
    <property type="project" value="UniProtKB-KW"/>
</dbReference>
<keyword evidence="2" id="KW-0645">Protease</keyword>